<reference evidence="1 2" key="1">
    <citation type="submission" date="2019-01" db="EMBL/GenBank/DDBJ databases">
        <title>Sequencing of cultivated peanut Arachis hypogaea provides insights into genome evolution and oil improvement.</title>
        <authorList>
            <person name="Chen X."/>
        </authorList>
    </citation>
    <scope>NUCLEOTIDE SEQUENCE [LARGE SCALE GENOMIC DNA]</scope>
    <source>
        <strain evidence="2">cv. Fuhuasheng</strain>
        <tissue evidence="1">Leaves</tissue>
    </source>
</reference>
<keyword evidence="2" id="KW-1185">Reference proteome</keyword>
<dbReference type="Proteomes" id="UP000289738">
    <property type="component" value="Chromosome B08"/>
</dbReference>
<gene>
    <name evidence="1" type="ORF">Ahy_B08g090679</name>
</gene>
<evidence type="ECO:0000313" key="1">
    <source>
        <dbReference type="EMBL" id="RYQ95397.1"/>
    </source>
</evidence>
<comment type="caution">
    <text evidence="1">The sequence shown here is derived from an EMBL/GenBank/DDBJ whole genome shotgun (WGS) entry which is preliminary data.</text>
</comment>
<name>A0A444Y0F9_ARAHY</name>
<protein>
    <submittedName>
        <fullName evidence="1">Uncharacterized protein</fullName>
    </submittedName>
</protein>
<organism evidence="1 2">
    <name type="scientific">Arachis hypogaea</name>
    <name type="common">Peanut</name>
    <dbReference type="NCBI Taxonomy" id="3818"/>
    <lineage>
        <taxon>Eukaryota</taxon>
        <taxon>Viridiplantae</taxon>
        <taxon>Streptophyta</taxon>
        <taxon>Embryophyta</taxon>
        <taxon>Tracheophyta</taxon>
        <taxon>Spermatophyta</taxon>
        <taxon>Magnoliopsida</taxon>
        <taxon>eudicotyledons</taxon>
        <taxon>Gunneridae</taxon>
        <taxon>Pentapetalae</taxon>
        <taxon>rosids</taxon>
        <taxon>fabids</taxon>
        <taxon>Fabales</taxon>
        <taxon>Fabaceae</taxon>
        <taxon>Papilionoideae</taxon>
        <taxon>50 kb inversion clade</taxon>
        <taxon>dalbergioids sensu lato</taxon>
        <taxon>Dalbergieae</taxon>
        <taxon>Pterocarpus clade</taxon>
        <taxon>Arachis</taxon>
    </lineage>
</organism>
<evidence type="ECO:0000313" key="2">
    <source>
        <dbReference type="Proteomes" id="UP000289738"/>
    </source>
</evidence>
<dbReference type="EMBL" id="SDMP01000018">
    <property type="protein sequence ID" value="RYQ95397.1"/>
    <property type="molecule type" value="Genomic_DNA"/>
</dbReference>
<sequence>MLKQHRELNMFVHCTIENNEKAGIRPSKIYQSFVAAAGSHRELSFIEKDVRNYITREVWNVSEQDDAKEFSKYFSVLHMHGSSR</sequence>
<dbReference type="AlphaFoldDB" id="A0A444Y0F9"/>
<proteinExistence type="predicted"/>
<accession>A0A444Y0F9</accession>